<dbReference type="InterPro" id="IPR001296">
    <property type="entry name" value="Glyco_trans_1"/>
</dbReference>
<proteinExistence type="predicted"/>
<comment type="caution">
    <text evidence="3">The sequence shown here is derived from an EMBL/GenBank/DDBJ whole genome shotgun (WGS) entry which is preliminary data.</text>
</comment>
<name>A0A2M7H009_9BACT</name>
<evidence type="ECO:0008006" key="5">
    <source>
        <dbReference type="Google" id="ProtNLM"/>
    </source>
</evidence>
<gene>
    <name evidence="3" type="ORF">COW28_01220</name>
</gene>
<dbReference type="AlphaFoldDB" id="A0A2M7H009"/>
<dbReference type="SUPFAM" id="SSF53756">
    <property type="entry name" value="UDP-Glycosyltransferase/glycogen phosphorylase"/>
    <property type="match status" value="1"/>
</dbReference>
<dbReference type="GO" id="GO:0016757">
    <property type="term" value="F:glycosyltransferase activity"/>
    <property type="evidence" value="ECO:0007669"/>
    <property type="project" value="InterPro"/>
</dbReference>
<dbReference type="Pfam" id="PF00534">
    <property type="entry name" value="Glycos_transf_1"/>
    <property type="match status" value="1"/>
</dbReference>
<evidence type="ECO:0000259" key="2">
    <source>
        <dbReference type="Pfam" id="PF13439"/>
    </source>
</evidence>
<dbReference type="Proteomes" id="UP000230025">
    <property type="component" value="Unassembled WGS sequence"/>
</dbReference>
<dbReference type="CDD" id="cd03801">
    <property type="entry name" value="GT4_PimA-like"/>
    <property type="match status" value="1"/>
</dbReference>
<dbReference type="Pfam" id="PF13439">
    <property type="entry name" value="Glyco_transf_4"/>
    <property type="match status" value="1"/>
</dbReference>
<reference evidence="4" key="1">
    <citation type="submission" date="2017-09" db="EMBL/GenBank/DDBJ databases">
        <title>Depth-based differentiation of microbial function through sediment-hosted aquifers and enrichment of novel symbionts in the deep terrestrial subsurface.</title>
        <authorList>
            <person name="Probst A.J."/>
            <person name="Ladd B."/>
            <person name="Jarett J.K."/>
            <person name="Geller-Mcgrath D.E."/>
            <person name="Sieber C.M.K."/>
            <person name="Emerson J.B."/>
            <person name="Anantharaman K."/>
            <person name="Thomas B.C."/>
            <person name="Malmstrom R."/>
            <person name="Stieglmeier M."/>
            <person name="Klingl A."/>
            <person name="Woyke T."/>
            <person name="Ryan C.M."/>
            <person name="Banfield J.F."/>
        </authorList>
    </citation>
    <scope>NUCLEOTIDE SEQUENCE [LARGE SCALE GENOMIC DNA]</scope>
</reference>
<dbReference type="PANTHER" id="PTHR12526">
    <property type="entry name" value="GLYCOSYLTRANSFERASE"/>
    <property type="match status" value="1"/>
</dbReference>
<sequence length="355" mass="39981">MKIVQIVPEMEVGGVEQGTYDLARGLLEKGHQSIIISHGGRLISGLKALGVKHYLLPVHRKSPLIMARMVKKVRKILQEENIEILHARSRVPAWLGYYACRNLKRVHFITSFHGFYSPHPLSRIMAKGERVIAVSNSVAQYARDKFKVAEEKLRVVYNGVAIKKYPKLKKGNYRIGILGRITPLKGQIYFIKAFTKVKEKFPQAQGFIIGPVSKDKIRYQKQLENLIEDLHLKNIGFISPEQKDEIFPTLDILVSASIVPESFGRTMVEAQLAGILAIATDIGGSREIIENGKTGFLVPPKNPDALAEAIIRSFTHQEECQKMIEVAKKIAQEKFSIEQMVNATINIYQELVTTN</sequence>
<evidence type="ECO:0000313" key="4">
    <source>
        <dbReference type="Proteomes" id="UP000230025"/>
    </source>
</evidence>
<accession>A0A2M7H009</accession>
<feature type="domain" description="Glycosyl transferase family 1" evidence="1">
    <location>
        <begin position="166"/>
        <end position="329"/>
    </location>
</feature>
<protein>
    <recommendedName>
        <fullName evidence="5">Glycosyl transferase</fullName>
    </recommendedName>
</protein>
<evidence type="ECO:0000313" key="3">
    <source>
        <dbReference type="EMBL" id="PIW34070.1"/>
    </source>
</evidence>
<feature type="domain" description="Glycosyltransferase subfamily 4-like N-terminal" evidence="2">
    <location>
        <begin position="12"/>
        <end position="161"/>
    </location>
</feature>
<evidence type="ECO:0000259" key="1">
    <source>
        <dbReference type="Pfam" id="PF00534"/>
    </source>
</evidence>
<dbReference type="Gene3D" id="3.40.50.2000">
    <property type="entry name" value="Glycogen Phosphorylase B"/>
    <property type="match status" value="2"/>
</dbReference>
<dbReference type="InterPro" id="IPR028098">
    <property type="entry name" value="Glyco_trans_4-like_N"/>
</dbReference>
<organism evidence="3 4">
    <name type="scientific">bacterium (Candidatus Ratteibacteria) CG15_BIG_FIL_POST_REV_8_21_14_020_41_12</name>
    <dbReference type="NCBI Taxonomy" id="2014291"/>
    <lineage>
        <taxon>Bacteria</taxon>
        <taxon>Candidatus Ratteibacteria</taxon>
    </lineage>
</organism>
<dbReference type="EMBL" id="PFFY01000057">
    <property type="protein sequence ID" value="PIW34070.1"/>
    <property type="molecule type" value="Genomic_DNA"/>
</dbReference>